<protein>
    <submittedName>
        <fullName evidence="1">Uncharacterized protein</fullName>
    </submittedName>
</protein>
<dbReference type="EMBL" id="GGEC01092419">
    <property type="protein sequence ID" value="MBX72903.1"/>
    <property type="molecule type" value="Transcribed_RNA"/>
</dbReference>
<dbReference type="AlphaFoldDB" id="A0A2P2R0Z8"/>
<accession>A0A2P2R0Z8</accession>
<evidence type="ECO:0000313" key="1">
    <source>
        <dbReference type="EMBL" id="MBX72903.1"/>
    </source>
</evidence>
<name>A0A2P2R0Z8_RHIMU</name>
<sequence length="31" mass="3591">MVATESLWYCEVTKTNWDSLSLKHHGQIPCL</sequence>
<organism evidence="1">
    <name type="scientific">Rhizophora mucronata</name>
    <name type="common">Asiatic mangrove</name>
    <dbReference type="NCBI Taxonomy" id="61149"/>
    <lineage>
        <taxon>Eukaryota</taxon>
        <taxon>Viridiplantae</taxon>
        <taxon>Streptophyta</taxon>
        <taxon>Embryophyta</taxon>
        <taxon>Tracheophyta</taxon>
        <taxon>Spermatophyta</taxon>
        <taxon>Magnoliopsida</taxon>
        <taxon>eudicotyledons</taxon>
        <taxon>Gunneridae</taxon>
        <taxon>Pentapetalae</taxon>
        <taxon>rosids</taxon>
        <taxon>fabids</taxon>
        <taxon>Malpighiales</taxon>
        <taxon>Rhizophoraceae</taxon>
        <taxon>Rhizophora</taxon>
    </lineage>
</organism>
<proteinExistence type="predicted"/>
<reference evidence="1" key="1">
    <citation type="submission" date="2018-02" db="EMBL/GenBank/DDBJ databases">
        <title>Rhizophora mucronata_Transcriptome.</title>
        <authorList>
            <person name="Meera S.P."/>
            <person name="Sreeshan A."/>
            <person name="Augustine A."/>
        </authorList>
    </citation>
    <scope>NUCLEOTIDE SEQUENCE</scope>
    <source>
        <tissue evidence="1">Leaf</tissue>
    </source>
</reference>